<evidence type="ECO:0000256" key="2">
    <source>
        <dbReference type="ARBA" id="ARBA00022553"/>
    </source>
</evidence>
<dbReference type="SUPFAM" id="SSF47336">
    <property type="entry name" value="ACP-like"/>
    <property type="match status" value="1"/>
</dbReference>
<dbReference type="PROSITE" id="PS50075">
    <property type="entry name" value="CARRIER"/>
    <property type="match status" value="1"/>
</dbReference>
<organism evidence="4 5">
    <name type="scientific">Prosthecobacter fusiformis</name>
    <dbReference type="NCBI Taxonomy" id="48464"/>
    <lineage>
        <taxon>Bacteria</taxon>
        <taxon>Pseudomonadati</taxon>
        <taxon>Verrucomicrobiota</taxon>
        <taxon>Verrucomicrobiia</taxon>
        <taxon>Verrucomicrobiales</taxon>
        <taxon>Verrucomicrobiaceae</taxon>
        <taxon>Prosthecobacter</taxon>
    </lineage>
</organism>
<evidence type="ECO:0000313" key="4">
    <source>
        <dbReference type="EMBL" id="TDU62514.1"/>
    </source>
</evidence>
<proteinExistence type="predicted"/>
<feature type="domain" description="Carrier" evidence="3">
    <location>
        <begin position="2"/>
        <end position="80"/>
    </location>
</feature>
<name>A0A4V3FDY0_9BACT</name>
<dbReference type="InterPro" id="IPR006162">
    <property type="entry name" value="Ppantetheine_attach_site"/>
</dbReference>
<evidence type="ECO:0000256" key="1">
    <source>
        <dbReference type="ARBA" id="ARBA00022450"/>
    </source>
</evidence>
<gene>
    <name evidence="4" type="ORF">EI77_04679</name>
</gene>
<dbReference type="OrthoDB" id="9804551at2"/>
<dbReference type="Pfam" id="PF00550">
    <property type="entry name" value="PP-binding"/>
    <property type="match status" value="1"/>
</dbReference>
<dbReference type="InterPro" id="IPR009081">
    <property type="entry name" value="PP-bd_ACP"/>
</dbReference>
<dbReference type="AlphaFoldDB" id="A0A4V3FDY0"/>
<evidence type="ECO:0000313" key="5">
    <source>
        <dbReference type="Proteomes" id="UP000295662"/>
    </source>
</evidence>
<dbReference type="EMBL" id="SOCA01000020">
    <property type="protein sequence ID" value="TDU62514.1"/>
    <property type="molecule type" value="Genomic_DNA"/>
</dbReference>
<protein>
    <submittedName>
        <fullName evidence="4">Acyl carrier protein</fullName>
    </submittedName>
</protein>
<keyword evidence="5" id="KW-1185">Reference proteome</keyword>
<dbReference type="Gene3D" id="1.10.1200.10">
    <property type="entry name" value="ACP-like"/>
    <property type="match status" value="1"/>
</dbReference>
<dbReference type="InterPro" id="IPR036736">
    <property type="entry name" value="ACP-like_sf"/>
</dbReference>
<evidence type="ECO:0000259" key="3">
    <source>
        <dbReference type="PROSITE" id="PS50075"/>
    </source>
</evidence>
<comment type="caution">
    <text evidence="4">The sequence shown here is derived from an EMBL/GenBank/DDBJ whole genome shotgun (WGS) entry which is preliminary data.</text>
</comment>
<sequence length="88" mass="9548">MSDTAARLYALLRPHLRMVPPEAPIQPDDDLGRLGLDSLESIEVLMEIESEFGVPIPDDLITVETLATPGNLLRALETQLALVAATRA</sequence>
<dbReference type="RefSeq" id="WP_133797619.1">
    <property type="nucleotide sequence ID" value="NZ_SOCA01000020.1"/>
</dbReference>
<accession>A0A4V3FDY0</accession>
<dbReference type="Proteomes" id="UP000295662">
    <property type="component" value="Unassembled WGS sequence"/>
</dbReference>
<dbReference type="PROSITE" id="PS00012">
    <property type="entry name" value="PHOSPHOPANTETHEINE"/>
    <property type="match status" value="1"/>
</dbReference>
<keyword evidence="1" id="KW-0596">Phosphopantetheine</keyword>
<reference evidence="4 5" key="1">
    <citation type="submission" date="2019-03" db="EMBL/GenBank/DDBJ databases">
        <title>Genomic Encyclopedia of Archaeal and Bacterial Type Strains, Phase II (KMG-II): from individual species to whole genera.</title>
        <authorList>
            <person name="Goeker M."/>
        </authorList>
    </citation>
    <scope>NUCLEOTIDE SEQUENCE [LARGE SCALE GENOMIC DNA]</scope>
    <source>
        <strain evidence="4 5">ATCC 25309</strain>
    </source>
</reference>
<keyword evidence="2" id="KW-0597">Phosphoprotein</keyword>